<evidence type="ECO:0000256" key="1">
    <source>
        <dbReference type="SAM" id="Phobius"/>
    </source>
</evidence>
<keyword evidence="1" id="KW-0472">Membrane</keyword>
<dbReference type="EMBL" id="WOWK01000037">
    <property type="protein sequence ID" value="KAF0325312.1"/>
    <property type="molecule type" value="Genomic_DNA"/>
</dbReference>
<dbReference type="AlphaFoldDB" id="A0A8H3ZRW3"/>
<name>A0A8H3ZRW3_9PEZI</name>
<proteinExistence type="predicted"/>
<comment type="caution">
    <text evidence="2">The sequence shown here is derived from an EMBL/GenBank/DDBJ whole genome shotgun (WGS) entry which is preliminary data.</text>
</comment>
<protein>
    <submittedName>
        <fullName evidence="2">Uncharacterized protein</fullName>
    </submittedName>
</protein>
<evidence type="ECO:0000313" key="2">
    <source>
        <dbReference type="EMBL" id="KAF0325312.1"/>
    </source>
</evidence>
<evidence type="ECO:0000313" key="3">
    <source>
        <dbReference type="Proteomes" id="UP000434172"/>
    </source>
</evidence>
<keyword evidence="3" id="KW-1185">Reference proteome</keyword>
<feature type="transmembrane region" description="Helical" evidence="1">
    <location>
        <begin position="49"/>
        <end position="68"/>
    </location>
</feature>
<keyword evidence="1" id="KW-0812">Transmembrane</keyword>
<organism evidence="2 3">
    <name type="scientific">Colletotrichum asianum</name>
    <dbReference type="NCBI Taxonomy" id="702518"/>
    <lineage>
        <taxon>Eukaryota</taxon>
        <taxon>Fungi</taxon>
        <taxon>Dikarya</taxon>
        <taxon>Ascomycota</taxon>
        <taxon>Pezizomycotina</taxon>
        <taxon>Sordariomycetes</taxon>
        <taxon>Hypocreomycetidae</taxon>
        <taxon>Glomerellales</taxon>
        <taxon>Glomerellaceae</taxon>
        <taxon>Colletotrichum</taxon>
        <taxon>Colletotrichum gloeosporioides species complex</taxon>
    </lineage>
</organism>
<feature type="transmembrane region" description="Helical" evidence="1">
    <location>
        <begin position="19"/>
        <end position="37"/>
    </location>
</feature>
<keyword evidence="1" id="KW-1133">Transmembrane helix</keyword>
<gene>
    <name evidence="2" type="ORF">GQ607_007346</name>
</gene>
<sequence>MAGLDDGLDGQARSSHESYVVLFLFTGGSGGSFIPAFEAWLTTNSHFHFFYILSQVIEVSSVFLVSTVRERYTIGKGEYGKSWPGLVLLLSPLDMKLWFLRDGNAPNS</sequence>
<accession>A0A8H3ZRW3</accession>
<dbReference type="Proteomes" id="UP000434172">
    <property type="component" value="Unassembled WGS sequence"/>
</dbReference>
<reference evidence="2 3" key="1">
    <citation type="submission" date="2019-12" db="EMBL/GenBank/DDBJ databases">
        <title>A genome sequence resource for the geographically widespread anthracnose pathogen Colletotrichum asianum.</title>
        <authorList>
            <person name="Meng Y."/>
        </authorList>
    </citation>
    <scope>NUCLEOTIDE SEQUENCE [LARGE SCALE GENOMIC DNA]</scope>
    <source>
        <strain evidence="2 3">ICMP 18580</strain>
    </source>
</reference>